<dbReference type="InterPro" id="IPR011256">
    <property type="entry name" value="Reg_factor_effector_dom_sf"/>
</dbReference>
<proteinExistence type="predicted"/>
<dbReference type="Proteomes" id="UP000560658">
    <property type="component" value="Unassembled WGS sequence"/>
</dbReference>
<sequence length="180" mass="20595">MIIVLILICVLILLVIVCYVYYGGLNTVICRVENQKEEVIVYEPIIGDYKKTSKYTNKIYYELLEKEKIETTRGIAIFYDNPRQTDKSKLRSDVGCILNNPDHATLAKLSANYLVKTLPGNSFITTEFPIKGSLSFIIGVIKAYPALTKYCQKEGIKESPITEIYDIPNKKIIYRKEVVR</sequence>
<organism evidence="1 2">
    <name type="scientific">Bacteroides reticulotermitis</name>
    <dbReference type="NCBI Taxonomy" id="1133319"/>
    <lineage>
        <taxon>Bacteria</taxon>
        <taxon>Pseudomonadati</taxon>
        <taxon>Bacteroidota</taxon>
        <taxon>Bacteroidia</taxon>
        <taxon>Bacteroidales</taxon>
        <taxon>Bacteroidaceae</taxon>
        <taxon>Bacteroides</taxon>
    </lineage>
</organism>
<dbReference type="SUPFAM" id="SSF55136">
    <property type="entry name" value="Probable bacterial effector-binding domain"/>
    <property type="match status" value="1"/>
</dbReference>
<accession>A0A840D1H3</accession>
<dbReference type="RefSeq" id="WP_183207473.1">
    <property type="nucleotide sequence ID" value="NZ_JACIER010000001.1"/>
</dbReference>
<protein>
    <recommendedName>
        <fullName evidence="3">GyrI-like small molecule binding domain-containing protein</fullName>
    </recommendedName>
</protein>
<reference evidence="1" key="1">
    <citation type="submission" date="2020-08" db="EMBL/GenBank/DDBJ databases">
        <title>Genomic Encyclopedia of Type Strains, Phase IV (KMG-IV): sequencing the most valuable type-strain genomes for metagenomic binning, comparative biology and taxonomic classification.</title>
        <authorList>
            <person name="Goeker M."/>
        </authorList>
    </citation>
    <scope>NUCLEOTIDE SEQUENCE [LARGE SCALE GENOMIC DNA]</scope>
    <source>
        <strain evidence="1">DSM 105720</strain>
    </source>
</reference>
<gene>
    <name evidence="1" type="ORF">GGR06_000111</name>
</gene>
<evidence type="ECO:0008006" key="3">
    <source>
        <dbReference type="Google" id="ProtNLM"/>
    </source>
</evidence>
<dbReference type="Gene3D" id="3.20.80.10">
    <property type="entry name" value="Regulatory factor, effector binding domain"/>
    <property type="match status" value="1"/>
</dbReference>
<name>A0A840D1H3_9BACE</name>
<evidence type="ECO:0000313" key="2">
    <source>
        <dbReference type="Proteomes" id="UP000560658"/>
    </source>
</evidence>
<evidence type="ECO:0000313" key="1">
    <source>
        <dbReference type="EMBL" id="MBB4042352.1"/>
    </source>
</evidence>
<dbReference type="PANTHER" id="PTHR15949">
    <property type="entry name" value="TESTIS-EXPRESSED PROTEIN 264"/>
    <property type="match status" value="1"/>
</dbReference>
<comment type="caution">
    <text evidence="1">The sequence shown here is derived from an EMBL/GenBank/DDBJ whole genome shotgun (WGS) entry which is preliminary data.</text>
</comment>
<dbReference type="AlphaFoldDB" id="A0A840D1H3"/>
<dbReference type="EMBL" id="JACIER010000001">
    <property type="protein sequence ID" value="MBB4042352.1"/>
    <property type="molecule type" value="Genomic_DNA"/>
</dbReference>
<keyword evidence="2" id="KW-1185">Reference proteome</keyword>
<dbReference type="PANTHER" id="PTHR15949:SF3">
    <property type="entry name" value="TESTIS-EXPRESSED PROTEIN 264"/>
    <property type="match status" value="1"/>
</dbReference>